<sequence length="144" mass="16306">MKDATWIGMNNTGRSTSLRIQAMSTTEANVAAPKEVLKSKYEPDHLLVLVHGILANPSDWTYFGDELKRRLGINFLIYASSSNTYTKTFGGIDGAGKRLADENMDEEAVLLFVRFLQCYFPNANVLSGFPYMFWKSCLKCLHFY</sequence>
<gene>
    <name evidence="2" type="ORF">H6P81_010528</name>
</gene>
<proteinExistence type="predicted"/>
<accession>A0AAV7EP08</accession>
<comment type="caution">
    <text evidence="2">The sequence shown here is derived from an EMBL/GenBank/DDBJ whole genome shotgun (WGS) entry which is preliminary data.</text>
</comment>
<dbReference type="Pfam" id="PF05057">
    <property type="entry name" value="DUF676"/>
    <property type="match status" value="1"/>
</dbReference>
<feature type="domain" description="DUF676" evidence="1">
    <location>
        <begin position="42"/>
        <end position="104"/>
    </location>
</feature>
<dbReference type="InterPro" id="IPR044294">
    <property type="entry name" value="Lipase-like"/>
</dbReference>
<protein>
    <recommendedName>
        <fullName evidence="1">DUF676 domain-containing protein</fullName>
    </recommendedName>
</protein>
<dbReference type="PANTHER" id="PTHR12482:SF11">
    <property type="entry name" value="LIPASE YOR059C ISOFORM X1"/>
    <property type="match status" value="1"/>
</dbReference>
<dbReference type="EMBL" id="JAINDJ010000004">
    <property type="protein sequence ID" value="KAG9450563.1"/>
    <property type="molecule type" value="Genomic_DNA"/>
</dbReference>
<evidence type="ECO:0000313" key="2">
    <source>
        <dbReference type="EMBL" id="KAG9450563.1"/>
    </source>
</evidence>
<dbReference type="AlphaFoldDB" id="A0AAV7EP08"/>
<keyword evidence="3" id="KW-1185">Reference proteome</keyword>
<dbReference type="Proteomes" id="UP000825729">
    <property type="component" value="Unassembled WGS sequence"/>
</dbReference>
<evidence type="ECO:0000259" key="1">
    <source>
        <dbReference type="Pfam" id="PF05057"/>
    </source>
</evidence>
<evidence type="ECO:0000313" key="3">
    <source>
        <dbReference type="Proteomes" id="UP000825729"/>
    </source>
</evidence>
<dbReference type="PANTHER" id="PTHR12482">
    <property type="entry name" value="LIPASE ROG1-RELATED-RELATED"/>
    <property type="match status" value="1"/>
</dbReference>
<reference evidence="2 3" key="1">
    <citation type="submission" date="2021-07" db="EMBL/GenBank/DDBJ databases">
        <title>The Aristolochia fimbriata genome: insights into angiosperm evolution, floral development and chemical biosynthesis.</title>
        <authorList>
            <person name="Jiao Y."/>
        </authorList>
    </citation>
    <scope>NUCLEOTIDE SEQUENCE [LARGE SCALE GENOMIC DNA]</scope>
    <source>
        <strain evidence="2">IBCAS-2021</strain>
        <tissue evidence="2">Leaf</tissue>
    </source>
</reference>
<dbReference type="InterPro" id="IPR007751">
    <property type="entry name" value="DUF676_lipase-like"/>
</dbReference>
<organism evidence="2 3">
    <name type="scientific">Aristolochia fimbriata</name>
    <name type="common">White veined hardy Dutchman's pipe vine</name>
    <dbReference type="NCBI Taxonomy" id="158543"/>
    <lineage>
        <taxon>Eukaryota</taxon>
        <taxon>Viridiplantae</taxon>
        <taxon>Streptophyta</taxon>
        <taxon>Embryophyta</taxon>
        <taxon>Tracheophyta</taxon>
        <taxon>Spermatophyta</taxon>
        <taxon>Magnoliopsida</taxon>
        <taxon>Magnoliidae</taxon>
        <taxon>Piperales</taxon>
        <taxon>Aristolochiaceae</taxon>
        <taxon>Aristolochia</taxon>
    </lineage>
</organism>
<name>A0AAV7EP08_ARIFI</name>